<dbReference type="InterPro" id="IPR013762">
    <property type="entry name" value="Integrase-like_cat_sf"/>
</dbReference>
<dbReference type="AlphaFoldDB" id="A0A239STB1"/>
<dbReference type="SUPFAM" id="SSF56349">
    <property type="entry name" value="DNA breaking-rejoining enzymes"/>
    <property type="match status" value="1"/>
</dbReference>
<dbReference type="InterPro" id="IPR011010">
    <property type="entry name" value="DNA_brk_join_enz"/>
</dbReference>
<evidence type="ECO:0000256" key="1">
    <source>
        <dbReference type="ARBA" id="ARBA00023172"/>
    </source>
</evidence>
<accession>A0A239STB1</accession>
<protein>
    <submittedName>
        <fullName evidence="2">Integrase</fullName>
    </submittedName>
</protein>
<keyword evidence="3" id="KW-1185">Reference proteome</keyword>
<gene>
    <name evidence="2" type="ORF">SAMEA4412692_01132</name>
</gene>
<dbReference type="Proteomes" id="UP000215185">
    <property type="component" value="Chromosome 1"/>
</dbReference>
<dbReference type="GO" id="GO:0015074">
    <property type="term" value="P:DNA integration"/>
    <property type="evidence" value="ECO:0007669"/>
    <property type="project" value="InterPro"/>
</dbReference>
<reference evidence="2 3" key="1">
    <citation type="submission" date="2017-06" db="EMBL/GenBank/DDBJ databases">
        <authorList>
            <consortium name="Pathogen Informatics"/>
        </authorList>
    </citation>
    <scope>NUCLEOTIDE SEQUENCE [LARGE SCALE GENOMIC DNA]</scope>
    <source>
        <strain evidence="2 3">NCTC13788</strain>
    </source>
</reference>
<organism evidence="2 3">
    <name type="scientific">Streptococcus merionis</name>
    <dbReference type="NCBI Taxonomy" id="400065"/>
    <lineage>
        <taxon>Bacteria</taxon>
        <taxon>Bacillati</taxon>
        <taxon>Bacillota</taxon>
        <taxon>Bacilli</taxon>
        <taxon>Lactobacillales</taxon>
        <taxon>Streptococcaceae</taxon>
        <taxon>Streptococcus</taxon>
    </lineage>
</organism>
<dbReference type="EMBL" id="LT906439">
    <property type="protein sequence ID" value="SNU88586.1"/>
    <property type="molecule type" value="Genomic_DNA"/>
</dbReference>
<dbReference type="KEGG" id="smen:SAMEA4412692_1132"/>
<dbReference type="Gene3D" id="1.10.443.10">
    <property type="entry name" value="Intergrase catalytic core"/>
    <property type="match status" value="1"/>
</dbReference>
<evidence type="ECO:0000313" key="2">
    <source>
        <dbReference type="EMBL" id="SNU88586.1"/>
    </source>
</evidence>
<dbReference type="GO" id="GO:0003677">
    <property type="term" value="F:DNA binding"/>
    <property type="evidence" value="ECO:0007669"/>
    <property type="project" value="InterPro"/>
</dbReference>
<dbReference type="STRING" id="1123308.GCA_000380085_00896"/>
<name>A0A239STB1_9STRE</name>
<dbReference type="GO" id="GO:0006310">
    <property type="term" value="P:DNA recombination"/>
    <property type="evidence" value="ECO:0007669"/>
    <property type="project" value="UniProtKB-KW"/>
</dbReference>
<evidence type="ECO:0000313" key="3">
    <source>
        <dbReference type="Proteomes" id="UP000215185"/>
    </source>
</evidence>
<proteinExistence type="predicted"/>
<sequence length="138" mass="15840">MHITYLQNGNSGVALKEIMERVGHVNVETTVIYTHKTMDSQAESITALDNFVKDNSFDFKELKVWKCKYSPAIYSEVIKHEESKSIHFDLNEFRDLIGIHQNYSPRHIAGNIIPKIKTDVGKYIDSFNIVTLKESGHK</sequence>
<keyword evidence="1" id="KW-0233">DNA recombination</keyword>